<sequence length="386" mass="44692">MDVREEEEEDNCHLIWCFLCQKIEYEKDAKRRNRYKKEDERMVRVIKQKMHLYVDVWLASDDERKPQVYAEFEDFVEHIRDTKFRTEIRNAHDTPCIPAEGILRLGKFEKWALSDPLGAVPKLEELLGRWRGMEGEDFSVKTKFEELAQLVVQLAKTGLTGVTAVSRPFAKMKQLIVEQIKAAAAQSTSCDNLSEYSVLVEALDLQKEPGMEQLCKDMDTAMIVRDSMESCAKDLICNRRAILNKCLSYLDSERKQVSDATFQQLRAFLLKENKCLNLESSANRLKQDWETMAELDRSSKLAELEQKAIQLERCDLLARLKSSVNEQESGNLKNELMQLVMDKKKVKQMSREQVQALKFQVDAVDPEGKDMELQAFINNICNSKKM</sequence>
<keyword evidence="2" id="KW-1185">Reference proteome</keyword>
<gene>
    <name evidence="1" type="ORF">Ciccas_007266</name>
</gene>
<proteinExistence type="predicted"/>
<dbReference type="AlphaFoldDB" id="A0ABD2Q7C5"/>
<evidence type="ECO:0000313" key="2">
    <source>
        <dbReference type="Proteomes" id="UP001626550"/>
    </source>
</evidence>
<evidence type="ECO:0000313" key="1">
    <source>
        <dbReference type="EMBL" id="KAL3314121.1"/>
    </source>
</evidence>
<protein>
    <submittedName>
        <fullName evidence="1">Uncharacterized protein</fullName>
    </submittedName>
</protein>
<accession>A0ABD2Q7C5</accession>
<organism evidence="1 2">
    <name type="scientific">Cichlidogyrus casuarinus</name>
    <dbReference type="NCBI Taxonomy" id="1844966"/>
    <lineage>
        <taxon>Eukaryota</taxon>
        <taxon>Metazoa</taxon>
        <taxon>Spiralia</taxon>
        <taxon>Lophotrochozoa</taxon>
        <taxon>Platyhelminthes</taxon>
        <taxon>Monogenea</taxon>
        <taxon>Monopisthocotylea</taxon>
        <taxon>Dactylogyridea</taxon>
        <taxon>Ancyrocephalidae</taxon>
        <taxon>Cichlidogyrus</taxon>
    </lineage>
</organism>
<reference evidence="1 2" key="1">
    <citation type="submission" date="2024-11" db="EMBL/GenBank/DDBJ databases">
        <title>Adaptive evolution of stress response genes in parasites aligns with host niche diversity.</title>
        <authorList>
            <person name="Hahn C."/>
            <person name="Resl P."/>
        </authorList>
    </citation>
    <scope>NUCLEOTIDE SEQUENCE [LARGE SCALE GENOMIC DNA]</scope>
    <source>
        <strain evidence="1">EGGRZ-B1_66</strain>
        <tissue evidence="1">Body</tissue>
    </source>
</reference>
<dbReference type="Proteomes" id="UP001626550">
    <property type="component" value="Unassembled WGS sequence"/>
</dbReference>
<name>A0ABD2Q7C5_9PLAT</name>
<dbReference type="EMBL" id="JBJKFK010001090">
    <property type="protein sequence ID" value="KAL3314121.1"/>
    <property type="molecule type" value="Genomic_DNA"/>
</dbReference>
<comment type="caution">
    <text evidence="1">The sequence shown here is derived from an EMBL/GenBank/DDBJ whole genome shotgun (WGS) entry which is preliminary data.</text>
</comment>